<comment type="caution">
    <text evidence="1">The sequence shown here is derived from an EMBL/GenBank/DDBJ whole genome shotgun (WGS) entry which is preliminary data.</text>
</comment>
<dbReference type="Proteomes" id="UP000297295">
    <property type="component" value="Unassembled WGS sequence"/>
</dbReference>
<evidence type="ECO:0000313" key="2">
    <source>
        <dbReference type="Proteomes" id="UP000297295"/>
    </source>
</evidence>
<protein>
    <submittedName>
        <fullName evidence="1">Uncharacterized protein</fullName>
    </submittedName>
</protein>
<reference evidence="1 2" key="1">
    <citation type="submission" date="2017-11" db="EMBL/GenBank/DDBJ databases">
        <title>Isolation and Characterization of Methanogenic Archaea from Saline Meromictic Lake at Siberia.</title>
        <authorList>
            <person name="Shen Y."/>
            <person name="Huang H.-H."/>
            <person name="Lai M.-C."/>
            <person name="Chen S.-C."/>
        </authorList>
    </citation>
    <scope>NUCLEOTIDE SEQUENCE [LARGE SCALE GENOMIC DNA]</scope>
    <source>
        <strain evidence="1 2">SY-01</strain>
    </source>
</reference>
<dbReference type="OrthoDB" id="265568at2157"/>
<dbReference type="AlphaFoldDB" id="A0A4E0PWX8"/>
<dbReference type="EMBL" id="PGGK01000006">
    <property type="protein sequence ID" value="TGC09098.1"/>
    <property type="molecule type" value="Genomic_DNA"/>
</dbReference>
<keyword evidence="2" id="KW-1185">Reference proteome</keyword>
<organism evidence="1 2">
    <name type="scientific">Methanolobus halotolerans</name>
    <dbReference type="NCBI Taxonomy" id="2052935"/>
    <lineage>
        <taxon>Archaea</taxon>
        <taxon>Methanobacteriati</taxon>
        <taxon>Methanobacteriota</taxon>
        <taxon>Stenosarchaea group</taxon>
        <taxon>Methanomicrobia</taxon>
        <taxon>Methanosarcinales</taxon>
        <taxon>Methanosarcinaceae</taxon>
        <taxon>Methanolobus</taxon>
    </lineage>
</organism>
<evidence type="ECO:0000313" key="1">
    <source>
        <dbReference type="EMBL" id="TGC09098.1"/>
    </source>
</evidence>
<accession>A0A4E0PWX8</accession>
<dbReference type="RefSeq" id="WP_135389593.1">
    <property type="nucleotide sequence ID" value="NZ_PGGK01000006.1"/>
</dbReference>
<proteinExistence type="predicted"/>
<sequence>MRITDCFLTMNCHIKEYTHIVLADVVVTPEGTMQEPVPTDYMLPDGTEQPFIHIIFEDTEIQGLDVPG</sequence>
<name>A0A4E0PWX8_9EURY</name>
<gene>
    <name evidence="1" type="ORF">CUN85_06910</name>
</gene>